<dbReference type="InterPro" id="IPR043766">
    <property type="entry name" value="BfmA-like"/>
</dbReference>
<feature type="compositionally biased region" description="Basic and acidic residues" evidence="1">
    <location>
        <begin position="231"/>
        <end position="242"/>
    </location>
</feature>
<reference evidence="2" key="1">
    <citation type="journal article" date="2015" name="Nature">
        <title>Complex archaea that bridge the gap between prokaryotes and eukaryotes.</title>
        <authorList>
            <person name="Spang A."/>
            <person name="Saw J.H."/>
            <person name="Jorgensen S.L."/>
            <person name="Zaremba-Niedzwiedzka K."/>
            <person name="Martijn J."/>
            <person name="Lind A.E."/>
            <person name="van Eijk R."/>
            <person name="Schleper C."/>
            <person name="Guy L."/>
            <person name="Ettema T.J."/>
        </authorList>
    </citation>
    <scope>NUCLEOTIDE SEQUENCE</scope>
</reference>
<dbReference type="Pfam" id="PF18976">
    <property type="entry name" value="DUF5712"/>
    <property type="match status" value="1"/>
</dbReference>
<accession>A0A0F9T169</accession>
<comment type="caution">
    <text evidence="2">The sequence shown here is derived from an EMBL/GenBank/DDBJ whole genome shotgun (WGS) entry which is preliminary data.</text>
</comment>
<dbReference type="AlphaFoldDB" id="A0A0F9T169"/>
<feature type="region of interest" description="Disordered" evidence="1">
    <location>
        <begin position="231"/>
        <end position="312"/>
    </location>
</feature>
<feature type="region of interest" description="Disordered" evidence="1">
    <location>
        <begin position="143"/>
        <end position="219"/>
    </location>
</feature>
<evidence type="ECO:0000313" key="2">
    <source>
        <dbReference type="EMBL" id="KKN68532.1"/>
    </source>
</evidence>
<evidence type="ECO:0000256" key="1">
    <source>
        <dbReference type="SAM" id="MobiDB-lite"/>
    </source>
</evidence>
<feature type="region of interest" description="Disordered" evidence="1">
    <location>
        <begin position="1"/>
        <end position="21"/>
    </location>
</feature>
<dbReference type="EMBL" id="LAZR01000446">
    <property type="protein sequence ID" value="KKN68532.1"/>
    <property type="molecule type" value="Genomic_DNA"/>
</dbReference>
<sequence length="312" mass="36775">MYTKFSPPAGNTGSSRNLANYLDKEQRNGWFNDESENIETTEVVEQIDRNGKGQLGKDDWKFVEVEYNPSRKEQQRMIEAATGKKGVGSLGELDAREREAVKDEFRRYVRAAQDSQAKNYNRKNIDSGADLKYYAKIETQRRYKGTDDAVKQGHEKQGDLKKGLNMHAHIVQSRKAADRKTKLSPVSKHRKQTDRNRIQQGFDRNKFAKQVERDFDKKFGYNRDVKETLEYKKANKSNDYDLKQSLMENHNERNESPGTAENQRRDARERFIREQREKEQGPERSKELEKENKKDIERARYRDNDRDRGYSY</sequence>
<proteinExistence type="predicted"/>
<protein>
    <submittedName>
        <fullName evidence="2">Uncharacterized protein</fullName>
    </submittedName>
</protein>
<organism evidence="2">
    <name type="scientific">marine sediment metagenome</name>
    <dbReference type="NCBI Taxonomy" id="412755"/>
    <lineage>
        <taxon>unclassified sequences</taxon>
        <taxon>metagenomes</taxon>
        <taxon>ecological metagenomes</taxon>
    </lineage>
</organism>
<feature type="compositionally biased region" description="Basic and acidic residues" evidence="1">
    <location>
        <begin position="193"/>
        <end position="219"/>
    </location>
</feature>
<feature type="compositionally biased region" description="Polar residues" evidence="1">
    <location>
        <begin position="9"/>
        <end position="18"/>
    </location>
</feature>
<feature type="compositionally biased region" description="Basic and acidic residues" evidence="1">
    <location>
        <begin position="143"/>
        <end position="162"/>
    </location>
</feature>
<gene>
    <name evidence="2" type="ORF">LCGC14_0450230</name>
</gene>
<name>A0A0F9T169_9ZZZZ</name>
<feature type="compositionally biased region" description="Basic and acidic residues" evidence="1">
    <location>
        <begin position="262"/>
        <end position="312"/>
    </location>
</feature>